<feature type="compositionally biased region" description="Polar residues" evidence="1">
    <location>
        <begin position="492"/>
        <end position="515"/>
    </location>
</feature>
<evidence type="ECO:0000256" key="1">
    <source>
        <dbReference type="SAM" id="MobiDB-lite"/>
    </source>
</evidence>
<feature type="compositionally biased region" description="Polar residues" evidence="1">
    <location>
        <begin position="556"/>
        <end position="572"/>
    </location>
</feature>
<keyword evidence="3" id="KW-1185">Reference proteome</keyword>
<accession>A0A4Y7TEG2</accession>
<sequence length="755" mass="82786">MALTNNTQTARSFEHHGKIEAACIPVAVKGRKKATRPLTNEEAKAAAYATIHAPRFKQIRIWFQNHTRNGCVTRKQLEAAARIVINDGNARPTPFLALENDVIKPEIDAAWDAESNKKDTWLEFLCKQVTDRMKTASLEKLKEVDEYRKSWNPYALKDRNTNDHNLCCLAVKPRIDKTLQGATKALTQQTGWASMMIVGGPDPETEDGQIRVSVSTQPPVDGKLTFGEWLGEDKYNALVQSFVDYLDNIYGGAEGRMEWAYSPGNELEEEPEDYLSDLDTEEDTEKVGQNAQKSRNKRPVIKINFQHSDHDSDSNDSEDGSSKKAKKDERAAKSFTYEQQHKKQIAENKAKMLEVFGTDSPSLILRDGVTAAKVTKGKERRNQNPAAGPSADDIIAQSPSSGSDDANPMSDGMEIIDIDDIRMDDVFPTGNLSGTQSVAQNDAKPKTNAKPQTPNSDTEPKTQEDDTTPEPQEDGTEPSTQKHGTEPKTNTEPKANTEPQTSTEPKTNTEPQTQKNDTKPKAQDDNAKPKTQKNEPSTQKTNTKIGALHNAGPNGDLTTNPSAKNTSKNAQGTLEGGERDENMETDVPWPAAIPGMEGAWPILTGASLDSCWRSFLDAFVAFETQSPPARKLNVAGFPGEVKAWIGSKKKAVVPDLNVSDYSARWMKWWETLQPEWRVGDTGGIGRCREVPAGANWAALCKGGTSVWEIVGDVEWVLTELGKLPSGAANRGKRPVAMVDEALSKMAKALGASSGK</sequence>
<feature type="compositionally biased region" description="Acidic residues" evidence="1">
    <location>
        <begin position="465"/>
        <end position="476"/>
    </location>
</feature>
<dbReference type="Proteomes" id="UP000298030">
    <property type="component" value="Unassembled WGS sequence"/>
</dbReference>
<feature type="compositionally biased region" description="Acidic residues" evidence="1">
    <location>
        <begin position="266"/>
        <end position="284"/>
    </location>
</feature>
<feature type="compositionally biased region" description="Basic and acidic residues" evidence="1">
    <location>
        <begin position="516"/>
        <end position="528"/>
    </location>
</feature>
<evidence type="ECO:0000313" key="2">
    <source>
        <dbReference type="EMBL" id="TEB32566.1"/>
    </source>
</evidence>
<feature type="compositionally biased region" description="Polar residues" evidence="1">
    <location>
        <begin position="430"/>
        <end position="440"/>
    </location>
</feature>
<evidence type="ECO:0000313" key="3">
    <source>
        <dbReference type="Proteomes" id="UP000298030"/>
    </source>
</evidence>
<feature type="compositionally biased region" description="Basic and acidic residues" evidence="1">
    <location>
        <begin position="320"/>
        <end position="332"/>
    </location>
</feature>
<dbReference type="OrthoDB" id="2683861at2759"/>
<name>A0A4Y7TEG2_COPMI</name>
<comment type="caution">
    <text evidence="2">The sequence shown here is derived from an EMBL/GenBank/DDBJ whole genome shotgun (WGS) entry which is preliminary data.</text>
</comment>
<proteinExistence type="predicted"/>
<reference evidence="2 3" key="1">
    <citation type="journal article" date="2019" name="Nat. Ecol. Evol.">
        <title>Megaphylogeny resolves global patterns of mushroom evolution.</title>
        <authorList>
            <person name="Varga T."/>
            <person name="Krizsan K."/>
            <person name="Foldi C."/>
            <person name="Dima B."/>
            <person name="Sanchez-Garcia M."/>
            <person name="Sanchez-Ramirez S."/>
            <person name="Szollosi G.J."/>
            <person name="Szarkandi J.G."/>
            <person name="Papp V."/>
            <person name="Albert L."/>
            <person name="Andreopoulos W."/>
            <person name="Angelini C."/>
            <person name="Antonin V."/>
            <person name="Barry K.W."/>
            <person name="Bougher N.L."/>
            <person name="Buchanan P."/>
            <person name="Buyck B."/>
            <person name="Bense V."/>
            <person name="Catcheside P."/>
            <person name="Chovatia M."/>
            <person name="Cooper J."/>
            <person name="Damon W."/>
            <person name="Desjardin D."/>
            <person name="Finy P."/>
            <person name="Geml J."/>
            <person name="Haridas S."/>
            <person name="Hughes K."/>
            <person name="Justo A."/>
            <person name="Karasinski D."/>
            <person name="Kautmanova I."/>
            <person name="Kiss B."/>
            <person name="Kocsube S."/>
            <person name="Kotiranta H."/>
            <person name="LaButti K.M."/>
            <person name="Lechner B.E."/>
            <person name="Liimatainen K."/>
            <person name="Lipzen A."/>
            <person name="Lukacs Z."/>
            <person name="Mihaltcheva S."/>
            <person name="Morgado L.N."/>
            <person name="Niskanen T."/>
            <person name="Noordeloos M.E."/>
            <person name="Ohm R.A."/>
            <person name="Ortiz-Santana B."/>
            <person name="Ovrebo C."/>
            <person name="Racz N."/>
            <person name="Riley R."/>
            <person name="Savchenko A."/>
            <person name="Shiryaev A."/>
            <person name="Soop K."/>
            <person name="Spirin V."/>
            <person name="Szebenyi C."/>
            <person name="Tomsovsky M."/>
            <person name="Tulloss R.E."/>
            <person name="Uehling J."/>
            <person name="Grigoriev I.V."/>
            <person name="Vagvolgyi C."/>
            <person name="Papp T."/>
            <person name="Martin F.M."/>
            <person name="Miettinen O."/>
            <person name="Hibbett D.S."/>
            <person name="Nagy L.G."/>
        </authorList>
    </citation>
    <scope>NUCLEOTIDE SEQUENCE [LARGE SCALE GENOMIC DNA]</scope>
    <source>
        <strain evidence="2 3">FP101781</strain>
    </source>
</reference>
<organism evidence="2 3">
    <name type="scientific">Coprinellus micaceus</name>
    <name type="common">Glistening ink-cap mushroom</name>
    <name type="synonym">Coprinus micaceus</name>
    <dbReference type="NCBI Taxonomy" id="71717"/>
    <lineage>
        <taxon>Eukaryota</taxon>
        <taxon>Fungi</taxon>
        <taxon>Dikarya</taxon>
        <taxon>Basidiomycota</taxon>
        <taxon>Agaricomycotina</taxon>
        <taxon>Agaricomycetes</taxon>
        <taxon>Agaricomycetidae</taxon>
        <taxon>Agaricales</taxon>
        <taxon>Agaricineae</taxon>
        <taxon>Psathyrellaceae</taxon>
        <taxon>Coprinellus</taxon>
    </lineage>
</organism>
<dbReference type="EMBL" id="QPFP01000015">
    <property type="protein sequence ID" value="TEB32566.1"/>
    <property type="molecule type" value="Genomic_DNA"/>
</dbReference>
<feature type="region of interest" description="Disordered" evidence="1">
    <location>
        <begin position="266"/>
        <end position="343"/>
    </location>
</feature>
<gene>
    <name evidence="2" type="ORF">FA13DRAFT_1790854</name>
</gene>
<feature type="region of interest" description="Disordered" evidence="1">
    <location>
        <begin position="372"/>
        <end position="586"/>
    </location>
</feature>
<feature type="compositionally biased region" description="Polar residues" evidence="1">
    <location>
        <begin position="534"/>
        <end position="544"/>
    </location>
</feature>
<dbReference type="STRING" id="71717.A0A4Y7TEG2"/>
<protein>
    <submittedName>
        <fullName evidence="2">Uncharacterized protein</fullName>
    </submittedName>
</protein>
<dbReference type="AlphaFoldDB" id="A0A4Y7TEG2"/>